<organism evidence="3">
    <name type="scientific">Methylophaga aminisulfidivorans</name>
    <dbReference type="NCBI Taxonomy" id="230105"/>
    <lineage>
        <taxon>Bacteria</taxon>
        <taxon>Pseudomonadati</taxon>
        <taxon>Pseudomonadota</taxon>
        <taxon>Gammaproteobacteria</taxon>
        <taxon>Thiotrichales</taxon>
        <taxon>Piscirickettsiaceae</taxon>
        <taxon>Methylophaga</taxon>
    </lineage>
</organism>
<dbReference type="InterPro" id="IPR036291">
    <property type="entry name" value="NAD(P)-bd_dom_sf"/>
</dbReference>
<evidence type="ECO:0000256" key="2">
    <source>
        <dbReference type="ARBA" id="ARBA00023002"/>
    </source>
</evidence>
<dbReference type="AlphaFoldDB" id="A0A7C1W1Z4"/>
<dbReference type="Gene3D" id="3.40.50.720">
    <property type="entry name" value="NAD(P)-binding Rossmann-like Domain"/>
    <property type="match status" value="1"/>
</dbReference>
<evidence type="ECO:0000313" key="3">
    <source>
        <dbReference type="EMBL" id="HEC74957.1"/>
    </source>
</evidence>
<gene>
    <name evidence="3" type="ORF">ENI26_11405</name>
</gene>
<comment type="similarity">
    <text evidence="1">Belongs to the short-chain dehydrogenases/reductases (SDR) family.</text>
</comment>
<dbReference type="PANTHER" id="PTHR24321:SF8">
    <property type="entry name" value="ESTRADIOL 17-BETA-DEHYDROGENASE 8-RELATED"/>
    <property type="match status" value="1"/>
</dbReference>
<dbReference type="PRINTS" id="PR00081">
    <property type="entry name" value="GDHRDH"/>
</dbReference>
<dbReference type="CDD" id="cd05233">
    <property type="entry name" value="SDR_c"/>
    <property type="match status" value="1"/>
</dbReference>
<dbReference type="SUPFAM" id="SSF51735">
    <property type="entry name" value="NAD(P)-binding Rossmann-fold domains"/>
    <property type="match status" value="1"/>
</dbReference>
<proteinExistence type="inferred from homology"/>
<evidence type="ECO:0000256" key="1">
    <source>
        <dbReference type="ARBA" id="ARBA00006484"/>
    </source>
</evidence>
<comment type="caution">
    <text evidence="3">The sequence shown here is derived from an EMBL/GenBank/DDBJ whole genome shotgun (WGS) entry which is preliminary data.</text>
</comment>
<dbReference type="Pfam" id="PF13561">
    <property type="entry name" value="adh_short_C2"/>
    <property type="match status" value="1"/>
</dbReference>
<dbReference type="PROSITE" id="PS00061">
    <property type="entry name" value="ADH_SHORT"/>
    <property type="match status" value="1"/>
</dbReference>
<name>A0A7C1W1Z4_9GAMM</name>
<dbReference type="InterPro" id="IPR020904">
    <property type="entry name" value="Sc_DH/Rdtase_CS"/>
</dbReference>
<dbReference type="InterPro" id="IPR002347">
    <property type="entry name" value="SDR_fam"/>
</dbReference>
<sequence length="276" mass="29764">MAMRLDGKVALITGAARGLGRACALKFAQEGVDLVLLDVAGNIEGVPYQLGSQSQLEYTAKCCQQFGVVVRHMRVDIRNMAEINQAVDEALSCFEHIDILVNNAGIAAPSGKVVHDVTEAEWLLMQDIDLNGAWRMIKAVGRLMAQQRRGSIINIASTAGLVGYRNFSGYVAAKHAIIGLTKAASLDYAPLKVRVNALCPGSVRDCETVEGKMLSEIARSLDVDVNEHEAVFTQSQPMNELIEPIDIANAATWLASDESYRVTGSVITVDAGFTSR</sequence>
<dbReference type="FunFam" id="3.40.50.720:FF:000084">
    <property type="entry name" value="Short-chain dehydrogenase reductase"/>
    <property type="match status" value="1"/>
</dbReference>
<dbReference type="PANTHER" id="PTHR24321">
    <property type="entry name" value="DEHYDROGENASES, SHORT CHAIN"/>
    <property type="match status" value="1"/>
</dbReference>
<keyword evidence="2" id="KW-0560">Oxidoreductase</keyword>
<accession>A0A7C1W1Z4</accession>
<reference evidence="3" key="1">
    <citation type="journal article" date="2020" name="mSystems">
        <title>Genome- and Community-Level Interaction Insights into Carbon Utilization and Element Cycling Functions of Hydrothermarchaeota in Hydrothermal Sediment.</title>
        <authorList>
            <person name="Zhou Z."/>
            <person name="Liu Y."/>
            <person name="Xu W."/>
            <person name="Pan J."/>
            <person name="Luo Z.H."/>
            <person name="Li M."/>
        </authorList>
    </citation>
    <scope>NUCLEOTIDE SEQUENCE [LARGE SCALE GENOMIC DNA]</scope>
    <source>
        <strain evidence="3">HyVt-380</strain>
    </source>
</reference>
<dbReference type="Proteomes" id="UP000886384">
    <property type="component" value="Unassembled WGS sequence"/>
</dbReference>
<dbReference type="EMBL" id="DRHY01000257">
    <property type="protein sequence ID" value="HEC74957.1"/>
    <property type="molecule type" value="Genomic_DNA"/>
</dbReference>
<protein>
    <submittedName>
        <fullName evidence="3">SDR family oxidoreductase</fullName>
    </submittedName>
</protein>
<dbReference type="GO" id="GO:0016491">
    <property type="term" value="F:oxidoreductase activity"/>
    <property type="evidence" value="ECO:0007669"/>
    <property type="project" value="UniProtKB-KW"/>
</dbReference>
<dbReference type="PRINTS" id="PR00080">
    <property type="entry name" value="SDRFAMILY"/>
</dbReference>